<feature type="signal peptide" evidence="1">
    <location>
        <begin position="1"/>
        <end position="25"/>
    </location>
</feature>
<accession>A0ABU3L7Z3</accession>
<proteinExistence type="predicted"/>
<organism evidence="3 4">
    <name type="scientific">Pricia mediterranea</name>
    <dbReference type="NCBI Taxonomy" id="3076079"/>
    <lineage>
        <taxon>Bacteria</taxon>
        <taxon>Pseudomonadati</taxon>
        <taxon>Bacteroidota</taxon>
        <taxon>Flavobacteriia</taxon>
        <taxon>Flavobacteriales</taxon>
        <taxon>Flavobacteriaceae</taxon>
        <taxon>Pricia</taxon>
    </lineage>
</organism>
<gene>
    <name evidence="3" type="ORF">RQM65_11755</name>
</gene>
<feature type="chain" id="PRO_5046983420" evidence="1">
    <location>
        <begin position="26"/>
        <end position="312"/>
    </location>
</feature>
<dbReference type="RefSeq" id="WP_314015219.1">
    <property type="nucleotide sequence ID" value="NZ_JAVTTP010000001.1"/>
</dbReference>
<feature type="domain" description="Xylose isomerase-like TIM barrel" evidence="2">
    <location>
        <begin position="72"/>
        <end position="272"/>
    </location>
</feature>
<reference evidence="3 4" key="1">
    <citation type="submission" date="2023-09" db="EMBL/GenBank/DDBJ databases">
        <title>Novel taxa isolated from Blanes Bay.</title>
        <authorList>
            <person name="Rey-Velasco X."/>
            <person name="Lucena T."/>
        </authorList>
    </citation>
    <scope>NUCLEOTIDE SEQUENCE [LARGE SCALE GENOMIC DNA]</scope>
    <source>
        <strain evidence="3 4">S334</strain>
    </source>
</reference>
<dbReference type="PANTHER" id="PTHR12110:SF41">
    <property type="entry name" value="INOSOSE DEHYDRATASE"/>
    <property type="match status" value="1"/>
</dbReference>
<dbReference type="PANTHER" id="PTHR12110">
    <property type="entry name" value="HYDROXYPYRUVATE ISOMERASE"/>
    <property type="match status" value="1"/>
</dbReference>
<keyword evidence="4" id="KW-1185">Reference proteome</keyword>
<evidence type="ECO:0000259" key="2">
    <source>
        <dbReference type="Pfam" id="PF01261"/>
    </source>
</evidence>
<comment type="caution">
    <text evidence="3">The sequence shown here is derived from an EMBL/GenBank/DDBJ whole genome shotgun (WGS) entry which is preliminary data.</text>
</comment>
<dbReference type="PROSITE" id="PS51257">
    <property type="entry name" value="PROKAR_LIPOPROTEIN"/>
    <property type="match status" value="1"/>
</dbReference>
<dbReference type="InterPro" id="IPR050312">
    <property type="entry name" value="IolE/XylAMocC-like"/>
</dbReference>
<dbReference type="Gene3D" id="3.20.20.150">
    <property type="entry name" value="Divalent-metal-dependent TIM barrel enzymes"/>
    <property type="match status" value="1"/>
</dbReference>
<evidence type="ECO:0000256" key="1">
    <source>
        <dbReference type="SAM" id="SignalP"/>
    </source>
</evidence>
<protein>
    <submittedName>
        <fullName evidence="3">Sugar phosphate isomerase/epimerase</fullName>
    </submittedName>
</protein>
<name>A0ABU3L7Z3_9FLAO</name>
<evidence type="ECO:0000313" key="4">
    <source>
        <dbReference type="Proteomes" id="UP001250656"/>
    </source>
</evidence>
<dbReference type="Pfam" id="PF01261">
    <property type="entry name" value="AP_endonuc_2"/>
    <property type="match status" value="1"/>
</dbReference>
<keyword evidence="3" id="KW-0413">Isomerase</keyword>
<evidence type="ECO:0000313" key="3">
    <source>
        <dbReference type="EMBL" id="MDT7829343.1"/>
    </source>
</evidence>
<sequence length="312" mass="34393">MKKATSLLCLKSIALALIFIGLSCKDNPSKKTTADTSAVENGTSVSGSERLGGLALYTVRDAMGDNPKETLQKVARAGYKNIEAAGYKDGTFYGMAPKDFKSYVDSLGLAPVSTHQGSVNLENADAMMADVKAAGFEYFVVPVPPMGMFTYNAETRSMDMKGTVEELADILDQLGEKANAAGLKLLYHNHDFEFKQNKDGVVIIDYLLENCDPELVNFQMDLYWVAKAGADPVAYFEKYPGRFKEWHVKDMDDQGRFAPIGKGSIDFESILAQKELSGMEYYFVEQDKTFDGLQPLEAIEISHEGIKNIGFE</sequence>
<dbReference type="SUPFAM" id="SSF51658">
    <property type="entry name" value="Xylose isomerase-like"/>
    <property type="match status" value="1"/>
</dbReference>
<dbReference type="Proteomes" id="UP001250656">
    <property type="component" value="Unassembled WGS sequence"/>
</dbReference>
<dbReference type="GO" id="GO:0016853">
    <property type="term" value="F:isomerase activity"/>
    <property type="evidence" value="ECO:0007669"/>
    <property type="project" value="UniProtKB-KW"/>
</dbReference>
<dbReference type="InterPro" id="IPR013022">
    <property type="entry name" value="Xyl_isomerase-like_TIM-brl"/>
</dbReference>
<dbReference type="EMBL" id="JAVTTP010000001">
    <property type="protein sequence ID" value="MDT7829343.1"/>
    <property type="molecule type" value="Genomic_DNA"/>
</dbReference>
<dbReference type="InterPro" id="IPR036237">
    <property type="entry name" value="Xyl_isomerase-like_sf"/>
</dbReference>
<keyword evidence="1" id="KW-0732">Signal</keyword>